<dbReference type="GO" id="GO:0004830">
    <property type="term" value="F:tryptophan-tRNA ligase activity"/>
    <property type="evidence" value="ECO:0007669"/>
    <property type="project" value="TreeGrafter"/>
</dbReference>
<proteinExistence type="predicted"/>
<sequence length="113" mass="12823">MAAAEQGMKKEEEEGQVVNPWEVSAGKGGIDYDKLVDQFGCQRLDAALVDRVARLTGRPPHVFLRRGLFFAHRDFSDILDLYEKGEKFYLYTGRGPSSEALHFGHLIPFMFTK</sequence>
<dbReference type="STRING" id="4540.A0A3L6R985"/>
<comment type="caution">
    <text evidence="2">The sequence shown here is derived from an EMBL/GenBank/DDBJ whole genome shotgun (WGS) entry which is preliminary data.</text>
</comment>
<evidence type="ECO:0000256" key="1">
    <source>
        <dbReference type="ARBA" id="ARBA00030268"/>
    </source>
</evidence>
<dbReference type="SUPFAM" id="SSF52374">
    <property type="entry name" value="Nucleotidylyl transferase"/>
    <property type="match status" value="1"/>
</dbReference>
<dbReference type="OrthoDB" id="10261385at2759"/>
<organism evidence="2 3">
    <name type="scientific">Panicum miliaceum</name>
    <name type="common">Proso millet</name>
    <name type="synonym">Broomcorn millet</name>
    <dbReference type="NCBI Taxonomy" id="4540"/>
    <lineage>
        <taxon>Eukaryota</taxon>
        <taxon>Viridiplantae</taxon>
        <taxon>Streptophyta</taxon>
        <taxon>Embryophyta</taxon>
        <taxon>Tracheophyta</taxon>
        <taxon>Spermatophyta</taxon>
        <taxon>Magnoliopsida</taxon>
        <taxon>Liliopsida</taxon>
        <taxon>Poales</taxon>
        <taxon>Poaceae</taxon>
        <taxon>PACMAD clade</taxon>
        <taxon>Panicoideae</taxon>
        <taxon>Panicodae</taxon>
        <taxon>Paniceae</taxon>
        <taxon>Panicinae</taxon>
        <taxon>Panicum</taxon>
        <taxon>Panicum sect. Panicum</taxon>
    </lineage>
</organism>
<dbReference type="GO" id="GO:0006436">
    <property type="term" value="P:tryptophanyl-tRNA aminoacylation"/>
    <property type="evidence" value="ECO:0007669"/>
    <property type="project" value="TreeGrafter"/>
</dbReference>
<dbReference type="PANTHER" id="PTHR10055:SF1">
    <property type="entry name" value="TRYPTOPHAN--TRNA LIGASE, CYTOPLASMIC"/>
    <property type="match status" value="1"/>
</dbReference>
<keyword evidence="3" id="KW-1185">Reference proteome</keyword>
<evidence type="ECO:0000313" key="2">
    <source>
        <dbReference type="EMBL" id="RLM99409.1"/>
    </source>
</evidence>
<dbReference type="Gene3D" id="3.40.50.620">
    <property type="entry name" value="HUPs"/>
    <property type="match status" value="1"/>
</dbReference>
<dbReference type="GO" id="GO:0005737">
    <property type="term" value="C:cytoplasm"/>
    <property type="evidence" value="ECO:0007669"/>
    <property type="project" value="TreeGrafter"/>
</dbReference>
<gene>
    <name evidence="2" type="ORF">C2845_PM06G30530</name>
</gene>
<dbReference type="InterPro" id="IPR014729">
    <property type="entry name" value="Rossmann-like_a/b/a_fold"/>
</dbReference>
<dbReference type="PANTHER" id="PTHR10055">
    <property type="entry name" value="TRYPTOPHANYL-TRNA SYNTHETASE"/>
    <property type="match status" value="1"/>
</dbReference>
<protein>
    <recommendedName>
        <fullName evidence="1">Tryptophanyl-tRNA synthetase</fullName>
    </recommendedName>
</protein>
<name>A0A3L6R985_PANMI</name>
<dbReference type="EMBL" id="PQIB02000009">
    <property type="protein sequence ID" value="RLM99409.1"/>
    <property type="molecule type" value="Genomic_DNA"/>
</dbReference>
<accession>A0A3L6R985</accession>
<dbReference type="Proteomes" id="UP000275267">
    <property type="component" value="Unassembled WGS sequence"/>
</dbReference>
<evidence type="ECO:0000313" key="3">
    <source>
        <dbReference type="Proteomes" id="UP000275267"/>
    </source>
</evidence>
<reference evidence="3" key="1">
    <citation type="journal article" date="2019" name="Nat. Commun.">
        <title>The genome of broomcorn millet.</title>
        <authorList>
            <person name="Zou C."/>
            <person name="Miki D."/>
            <person name="Li D."/>
            <person name="Tang Q."/>
            <person name="Xiao L."/>
            <person name="Rajput S."/>
            <person name="Deng P."/>
            <person name="Jia W."/>
            <person name="Huang R."/>
            <person name="Zhang M."/>
            <person name="Sun Y."/>
            <person name="Hu J."/>
            <person name="Fu X."/>
            <person name="Schnable P.S."/>
            <person name="Li F."/>
            <person name="Zhang H."/>
            <person name="Feng B."/>
            <person name="Zhu X."/>
            <person name="Liu R."/>
            <person name="Schnable J.C."/>
            <person name="Zhu J.-K."/>
            <person name="Zhang H."/>
        </authorList>
    </citation>
    <scope>NUCLEOTIDE SEQUENCE [LARGE SCALE GENOMIC DNA]</scope>
</reference>
<dbReference type="AlphaFoldDB" id="A0A3L6R985"/>